<sequence>MQTTLQSRIGWTRAEPQPHAPEQPCLRDLLHSSEVVVLKVWSGGPLGQWLAAKLSLRERQEEEKSLFLWEGTKQRAPGNHASSVIPSVPPLDPSHPAVRT</sequence>
<protein>
    <submittedName>
        <fullName evidence="2">Uncharacterized protein</fullName>
    </submittedName>
</protein>
<organism evidence="2 3">
    <name type="scientific">Camelus dromedarius</name>
    <name type="common">Dromedary</name>
    <name type="synonym">Arabian camel</name>
    <dbReference type="NCBI Taxonomy" id="9838"/>
    <lineage>
        <taxon>Eukaryota</taxon>
        <taxon>Metazoa</taxon>
        <taxon>Chordata</taxon>
        <taxon>Craniata</taxon>
        <taxon>Vertebrata</taxon>
        <taxon>Euteleostomi</taxon>
        <taxon>Mammalia</taxon>
        <taxon>Eutheria</taxon>
        <taxon>Laurasiatheria</taxon>
        <taxon>Artiodactyla</taxon>
        <taxon>Tylopoda</taxon>
        <taxon>Camelidae</taxon>
        <taxon>Camelus</taxon>
    </lineage>
</organism>
<reference evidence="2 3" key="1">
    <citation type="journal article" date="2019" name="Mol. Ecol. Resour.">
        <title>Improving Illumina assemblies with Hi-C and long reads: an example with the North African dromedary.</title>
        <authorList>
            <person name="Elbers J.P."/>
            <person name="Rogers M.F."/>
            <person name="Perelman P.L."/>
            <person name="Proskuryakova A.A."/>
            <person name="Serdyukova N.A."/>
            <person name="Johnson W.E."/>
            <person name="Horin P."/>
            <person name="Corander J."/>
            <person name="Murphy D."/>
            <person name="Burger P.A."/>
        </authorList>
    </citation>
    <scope>NUCLEOTIDE SEQUENCE [LARGE SCALE GENOMIC DNA]</scope>
    <source>
        <strain evidence="2">Drom800</strain>
        <tissue evidence="2">Blood</tissue>
    </source>
</reference>
<dbReference type="Proteomes" id="UP000299084">
    <property type="component" value="Unassembled WGS sequence"/>
</dbReference>
<comment type="caution">
    <text evidence="2">The sequence shown here is derived from an EMBL/GenBank/DDBJ whole genome shotgun (WGS) entry which is preliminary data.</text>
</comment>
<name>A0A5N4DND3_CAMDR</name>
<dbReference type="EMBL" id="JWIN03000010">
    <property type="protein sequence ID" value="KAB1272640.1"/>
    <property type="molecule type" value="Genomic_DNA"/>
</dbReference>
<evidence type="ECO:0000256" key="1">
    <source>
        <dbReference type="SAM" id="MobiDB-lite"/>
    </source>
</evidence>
<evidence type="ECO:0000313" key="3">
    <source>
        <dbReference type="Proteomes" id="UP000299084"/>
    </source>
</evidence>
<evidence type="ECO:0000313" key="2">
    <source>
        <dbReference type="EMBL" id="KAB1272640.1"/>
    </source>
</evidence>
<proteinExistence type="predicted"/>
<feature type="region of interest" description="Disordered" evidence="1">
    <location>
        <begin position="71"/>
        <end position="100"/>
    </location>
</feature>
<dbReference type="AlphaFoldDB" id="A0A5N4DND3"/>
<accession>A0A5N4DND3</accession>
<keyword evidence="3" id="KW-1185">Reference proteome</keyword>
<feature type="region of interest" description="Disordered" evidence="1">
    <location>
        <begin position="1"/>
        <end position="21"/>
    </location>
</feature>
<gene>
    <name evidence="2" type="ORF">Cadr_000014738</name>
</gene>